<organism evidence="1 2">
    <name type="scientific">Polaribacter haliotis</name>
    <dbReference type="NCBI Taxonomy" id="1888915"/>
    <lineage>
        <taxon>Bacteria</taxon>
        <taxon>Pseudomonadati</taxon>
        <taxon>Bacteroidota</taxon>
        <taxon>Flavobacteriia</taxon>
        <taxon>Flavobacteriales</taxon>
        <taxon>Flavobacteriaceae</taxon>
    </lineage>
</organism>
<evidence type="ECO:0000313" key="1">
    <source>
        <dbReference type="EMBL" id="QOD59365.1"/>
    </source>
</evidence>
<dbReference type="RefSeq" id="WP_140422783.1">
    <property type="nucleotide sequence ID" value="NZ_CP061813.1"/>
</dbReference>
<name>A0A7L8ABG0_9FLAO</name>
<proteinExistence type="predicted"/>
<protein>
    <recommendedName>
        <fullName evidence="3">Lipoprotein</fullName>
    </recommendedName>
</protein>
<reference evidence="1 2" key="1">
    <citation type="journal article" date="2016" name="Int. J. Syst. Evol. Microbiol.">
        <title>Polaribacter haliotis sp. nov., isolated from the gut of abalone Haliotis discus hannai.</title>
        <authorList>
            <person name="Kim Y.O."/>
            <person name="Park I.S."/>
            <person name="Park S."/>
            <person name="Nam B.H."/>
            <person name="Park J.M."/>
            <person name="Kim D.G."/>
            <person name="Yoon J.H."/>
        </authorList>
    </citation>
    <scope>NUCLEOTIDE SEQUENCE [LARGE SCALE GENOMIC DNA]</scope>
    <source>
        <strain evidence="1 2">KCTC 52418</strain>
    </source>
</reference>
<evidence type="ECO:0000313" key="2">
    <source>
        <dbReference type="Proteomes" id="UP000516764"/>
    </source>
</evidence>
<dbReference type="Proteomes" id="UP000516764">
    <property type="component" value="Chromosome"/>
</dbReference>
<accession>A0A7L8ABG0</accession>
<gene>
    <name evidence="1" type="ORF">H9I45_08235</name>
</gene>
<evidence type="ECO:0008006" key="3">
    <source>
        <dbReference type="Google" id="ProtNLM"/>
    </source>
</evidence>
<dbReference type="PROSITE" id="PS51257">
    <property type="entry name" value="PROKAR_LIPOPROTEIN"/>
    <property type="match status" value="1"/>
</dbReference>
<dbReference type="KEGG" id="phal:H9I45_08235"/>
<dbReference type="OrthoDB" id="1448430at2"/>
<dbReference type="EMBL" id="CP061813">
    <property type="protein sequence ID" value="QOD59365.1"/>
    <property type="molecule type" value="Genomic_DNA"/>
</dbReference>
<sequence>MKHINYILIFLFLVGCSSTKKLTKNSSKPTKFVFKKSMVSSQNGISNLKSKQDSLIDATYKPNGKDSLMNKKLKEMQMTDFLTQTPETEIYVEIQNDSIWRYTKQKGKMIGDYFMIQKNSGILNYYDKSKSVNYRKYDLFAKNHEYEIVENRKDRKEIKGFDCYKLTLIKKDTESDLGNTIYEMYVTDQIELPIHSVINLTKLIPNNFPMEIKVWEEKLSGMAELYELIGIE</sequence>
<dbReference type="AlphaFoldDB" id="A0A7L8ABG0"/>
<keyword evidence="2" id="KW-1185">Reference proteome</keyword>